<accession>A0ABQ1L2E4</accession>
<sequence>MKIDAHTLSDILVAHRRAIALYRIEYLPLGRNAIEVMLYAYGKSGITVTELSRNLLHTNINQTKNTIKTLILNGILWSFGNGVKGKPFRFYLTESGHALTDRYIKLFQN</sequence>
<comment type="caution">
    <text evidence="1">The sequence shown here is derived from an EMBL/GenBank/DDBJ whole genome shotgun (WGS) entry which is preliminary data.</text>
</comment>
<reference evidence="2" key="1">
    <citation type="journal article" date="2019" name="Int. J. Syst. Evol. Microbiol.">
        <title>The Global Catalogue of Microorganisms (GCM) 10K type strain sequencing project: providing services to taxonomists for standard genome sequencing and annotation.</title>
        <authorList>
            <consortium name="The Broad Institute Genomics Platform"/>
            <consortium name="The Broad Institute Genome Sequencing Center for Infectious Disease"/>
            <person name="Wu L."/>
            <person name="Ma J."/>
        </authorList>
    </citation>
    <scope>NUCLEOTIDE SEQUENCE [LARGE SCALE GENOMIC DNA]</scope>
    <source>
        <strain evidence="2">CGMCC 1.15342</strain>
    </source>
</reference>
<name>A0ABQ1L2E4_9SPHI</name>
<dbReference type="InterPro" id="IPR036390">
    <property type="entry name" value="WH_DNA-bd_sf"/>
</dbReference>
<protein>
    <recommendedName>
        <fullName evidence="3">MarR family transcriptional regulator</fullName>
    </recommendedName>
</protein>
<evidence type="ECO:0008006" key="3">
    <source>
        <dbReference type="Google" id="ProtNLM"/>
    </source>
</evidence>
<evidence type="ECO:0000313" key="1">
    <source>
        <dbReference type="EMBL" id="GGC18330.1"/>
    </source>
</evidence>
<proteinExistence type="predicted"/>
<evidence type="ECO:0000313" key="2">
    <source>
        <dbReference type="Proteomes" id="UP000597338"/>
    </source>
</evidence>
<gene>
    <name evidence="1" type="ORF">GCM10011386_07790</name>
</gene>
<keyword evidence="2" id="KW-1185">Reference proteome</keyword>
<dbReference type="Proteomes" id="UP000597338">
    <property type="component" value="Unassembled WGS sequence"/>
</dbReference>
<dbReference type="RefSeq" id="WP_188747672.1">
    <property type="nucleotide sequence ID" value="NZ_BMIK01000002.1"/>
</dbReference>
<dbReference type="EMBL" id="BMIK01000002">
    <property type="protein sequence ID" value="GGC18330.1"/>
    <property type="molecule type" value="Genomic_DNA"/>
</dbReference>
<organism evidence="1 2">
    <name type="scientific">Parapedobacter defluvii</name>
    <dbReference type="NCBI Taxonomy" id="2045106"/>
    <lineage>
        <taxon>Bacteria</taxon>
        <taxon>Pseudomonadati</taxon>
        <taxon>Bacteroidota</taxon>
        <taxon>Sphingobacteriia</taxon>
        <taxon>Sphingobacteriales</taxon>
        <taxon>Sphingobacteriaceae</taxon>
        <taxon>Parapedobacter</taxon>
    </lineage>
</organism>
<dbReference type="SUPFAM" id="SSF46785">
    <property type="entry name" value="Winged helix' DNA-binding domain"/>
    <property type="match status" value="1"/>
</dbReference>